<dbReference type="Proteomes" id="UP001428341">
    <property type="component" value="Unassembled WGS sequence"/>
</dbReference>
<accession>A0AAP0QR69</accession>
<comment type="caution">
    <text evidence="1">The sequence shown here is derived from an EMBL/GenBank/DDBJ whole genome shotgun (WGS) entry which is preliminary data.</text>
</comment>
<evidence type="ECO:0000313" key="1">
    <source>
        <dbReference type="EMBL" id="KAK9216358.1"/>
    </source>
</evidence>
<protein>
    <submittedName>
        <fullName evidence="1">Uncharacterized protein</fullName>
    </submittedName>
</protein>
<name>A0AAP0QR69_9ROSI</name>
<sequence>MATASLLKANSLLYSTKWKNKLGCHQPGGLAIKFDKFTASARLEGVKVESFTKSAYSTRLDDCSWIKL</sequence>
<dbReference type="AlphaFoldDB" id="A0AAP0QR69"/>
<organism evidence="1 2">
    <name type="scientific">Citrus x changshan-huyou</name>
    <dbReference type="NCBI Taxonomy" id="2935761"/>
    <lineage>
        <taxon>Eukaryota</taxon>
        <taxon>Viridiplantae</taxon>
        <taxon>Streptophyta</taxon>
        <taxon>Embryophyta</taxon>
        <taxon>Tracheophyta</taxon>
        <taxon>Spermatophyta</taxon>
        <taxon>Magnoliopsida</taxon>
        <taxon>eudicotyledons</taxon>
        <taxon>Gunneridae</taxon>
        <taxon>Pentapetalae</taxon>
        <taxon>rosids</taxon>
        <taxon>malvids</taxon>
        <taxon>Sapindales</taxon>
        <taxon>Rutaceae</taxon>
        <taxon>Aurantioideae</taxon>
        <taxon>Citrus</taxon>
    </lineage>
</organism>
<reference evidence="1 2" key="1">
    <citation type="submission" date="2024-05" db="EMBL/GenBank/DDBJ databases">
        <title>Haplotype-resolved chromosome-level genome assembly of Huyou (Citrus changshanensis).</title>
        <authorList>
            <person name="Miao C."/>
            <person name="Chen W."/>
            <person name="Wu Y."/>
            <person name="Wang L."/>
            <person name="Zhao S."/>
            <person name="Grierson D."/>
            <person name="Xu C."/>
            <person name="Chen K."/>
        </authorList>
    </citation>
    <scope>NUCLEOTIDE SEQUENCE [LARGE SCALE GENOMIC DNA]</scope>
    <source>
        <strain evidence="1">01-14</strain>
        <tissue evidence="1">Leaf</tissue>
    </source>
</reference>
<gene>
    <name evidence="1" type="ORF">WN944_008367</name>
</gene>
<evidence type="ECO:0000313" key="2">
    <source>
        <dbReference type="Proteomes" id="UP001428341"/>
    </source>
</evidence>
<keyword evidence="2" id="KW-1185">Reference proteome</keyword>
<dbReference type="EMBL" id="JBCGBO010000003">
    <property type="protein sequence ID" value="KAK9216358.1"/>
    <property type="molecule type" value="Genomic_DNA"/>
</dbReference>
<proteinExistence type="predicted"/>